<evidence type="ECO:0008006" key="2">
    <source>
        <dbReference type="Google" id="ProtNLM"/>
    </source>
</evidence>
<accession>A0A382IM92</accession>
<proteinExistence type="predicted"/>
<dbReference type="EMBL" id="UINC01067788">
    <property type="protein sequence ID" value="SVB99801.1"/>
    <property type="molecule type" value="Genomic_DNA"/>
</dbReference>
<feature type="non-terminal residue" evidence="1">
    <location>
        <position position="101"/>
    </location>
</feature>
<evidence type="ECO:0000313" key="1">
    <source>
        <dbReference type="EMBL" id="SVB99801.1"/>
    </source>
</evidence>
<protein>
    <recommendedName>
        <fullName evidence="2">HAD family hydrolase</fullName>
    </recommendedName>
</protein>
<reference evidence="1" key="1">
    <citation type="submission" date="2018-05" db="EMBL/GenBank/DDBJ databases">
        <authorList>
            <person name="Lanie J.A."/>
            <person name="Ng W.-L."/>
            <person name="Kazmierczak K.M."/>
            <person name="Andrzejewski T.M."/>
            <person name="Davidsen T.M."/>
            <person name="Wayne K.J."/>
            <person name="Tettelin H."/>
            <person name="Glass J.I."/>
            <person name="Rusch D."/>
            <person name="Podicherti R."/>
            <person name="Tsui H.-C.T."/>
            <person name="Winkler M.E."/>
        </authorList>
    </citation>
    <scope>NUCLEOTIDE SEQUENCE</scope>
</reference>
<sequence length="101" mass="11313">MLGIKALTFDTGGTILDWHTGISRPLAKVGVRHGLERDWGAITNDYRASSLKAMINAGAEAPATFNIDDVHRQQLDELITKYGLDAFTVEDRQAIWYAWHQ</sequence>
<dbReference type="Gene3D" id="1.10.150.240">
    <property type="entry name" value="Putative phosphatase, domain 2"/>
    <property type="match status" value="1"/>
</dbReference>
<gene>
    <name evidence="1" type="ORF">METZ01_LOCUS252655</name>
</gene>
<organism evidence="1">
    <name type="scientific">marine metagenome</name>
    <dbReference type="NCBI Taxonomy" id="408172"/>
    <lineage>
        <taxon>unclassified sequences</taxon>
        <taxon>metagenomes</taxon>
        <taxon>ecological metagenomes</taxon>
    </lineage>
</organism>
<name>A0A382IM92_9ZZZZ</name>
<dbReference type="InterPro" id="IPR036412">
    <property type="entry name" value="HAD-like_sf"/>
</dbReference>
<dbReference type="SUPFAM" id="SSF56784">
    <property type="entry name" value="HAD-like"/>
    <property type="match status" value="1"/>
</dbReference>
<dbReference type="InterPro" id="IPR023198">
    <property type="entry name" value="PGP-like_dom2"/>
</dbReference>
<dbReference type="AlphaFoldDB" id="A0A382IM92"/>